<protein>
    <submittedName>
        <fullName evidence="1">Uncharacterized protein</fullName>
    </submittedName>
</protein>
<evidence type="ECO:0000313" key="1">
    <source>
        <dbReference type="EMBL" id="PMD26258.1"/>
    </source>
</evidence>
<dbReference type="AlphaFoldDB" id="A0A2J6QJ27"/>
<organism evidence="1 2">
    <name type="scientific">Hyaloscypha hepaticicola</name>
    <dbReference type="NCBI Taxonomy" id="2082293"/>
    <lineage>
        <taxon>Eukaryota</taxon>
        <taxon>Fungi</taxon>
        <taxon>Dikarya</taxon>
        <taxon>Ascomycota</taxon>
        <taxon>Pezizomycotina</taxon>
        <taxon>Leotiomycetes</taxon>
        <taxon>Helotiales</taxon>
        <taxon>Hyaloscyphaceae</taxon>
        <taxon>Hyaloscypha</taxon>
    </lineage>
</organism>
<accession>A0A2J6QJ27</accession>
<sequence>MERRGKDLGYYGDGGASSKVLIAWNGNSGASGQSQESGQSPLDRRNPRILFDEESNQKTFSRYLLPIPVSPGNLLFHGVSLASCAAVLPRNGDWPCAKRGDDQTYAFPNSLLMGPMENRIQILGNKSRSIAGVIAAQTFHIDMNLNPARLAAIP</sequence>
<gene>
    <name evidence="1" type="ORF">NA56DRAFT_698424</name>
</gene>
<name>A0A2J6QJ27_9HELO</name>
<dbReference type="Proteomes" id="UP000235672">
    <property type="component" value="Unassembled WGS sequence"/>
</dbReference>
<reference evidence="1 2" key="1">
    <citation type="submission" date="2016-05" db="EMBL/GenBank/DDBJ databases">
        <title>A degradative enzymes factory behind the ericoid mycorrhizal symbiosis.</title>
        <authorList>
            <consortium name="DOE Joint Genome Institute"/>
            <person name="Martino E."/>
            <person name="Morin E."/>
            <person name="Grelet G."/>
            <person name="Kuo A."/>
            <person name="Kohler A."/>
            <person name="Daghino S."/>
            <person name="Barry K."/>
            <person name="Choi C."/>
            <person name="Cichocki N."/>
            <person name="Clum A."/>
            <person name="Copeland A."/>
            <person name="Hainaut M."/>
            <person name="Haridas S."/>
            <person name="Labutti K."/>
            <person name="Lindquist E."/>
            <person name="Lipzen A."/>
            <person name="Khouja H.-R."/>
            <person name="Murat C."/>
            <person name="Ohm R."/>
            <person name="Olson A."/>
            <person name="Spatafora J."/>
            <person name="Veneault-Fourrey C."/>
            <person name="Henrissat B."/>
            <person name="Grigoriev I."/>
            <person name="Martin F."/>
            <person name="Perotto S."/>
        </authorList>
    </citation>
    <scope>NUCLEOTIDE SEQUENCE [LARGE SCALE GENOMIC DNA]</scope>
    <source>
        <strain evidence="1 2">UAMH 7357</strain>
    </source>
</reference>
<proteinExistence type="predicted"/>
<keyword evidence="2" id="KW-1185">Reference proteome</keyword>
<evidence type="ECO:0000313" key="2">
    <source>
        <dbReference type="Proteomes" id="UP000235672"/>
    </source>
</evidence>
<dbReference type="EMBL" id="KZ613468">
    <property type="protein sequence ID" value="PMD26258.1"/>
    <property type="molecule type" value="Genomic_DNA"/>
</dbReference>